<reference evidence="1 2" key="1">
    <citation type="journal article" date="2013" name="PLoS Genet.">
        <title>Plant-symbiotic fungi as chemical engineers: Multi-genome analysis of the Clavicipitaceae reveals dynamics of alkaloid loci.</title>
        <authorList>
            <person name="Schardl C.L."/>
            <person name="Young C.A."/>
            <person name="Hesse U."/>
            <person name="Amyotte S.G."/>
            <person name="Andreeva K."/>
            <person name="Calie P.J."/>
            <person name="Fleetwood D.J."/>
            <person name="Haws D.C."/>
            <person name="Moore N."/>
            <person name="Oeser B."/>
            <person name="Panaccione D.G."/>
            <person name="Schweri K.K."/>
            <person name="Voisey C.R."/>
            <person name="Farman M.L."/>
            <person name="Jaromczyk J.W."/>
            <person name="Roe B.A."/>
            <person name="O'Sullivan D.M."/>
            <person name="Scott B."/>
            <person name="Tudzynski P."/>
            <person name="An Z."/>
            <person name="Arnaoudova E.G."/>
            <person name="Bullock C.T."/>
            <person name="Charlton N.D."/>
            <person name="Chen L."/>
            <person name="Cox M."/>
            <person name="Dinkins R.D."/>
            <person name="Florea S."/>
            <person name="Glenn A.E."/>
            <person name="Gordon A."/>
            <person name="Gueldener U."/>
            <person name="Harris D.R."/>
            <person name="Hollin W."/>
            <person name="Jaromczyk J."/>
            <person name="Johnson R.D."/>
            <person name="Khan A.K."/>
            <person name="Leistner E."/>
            <person name="Leuchtmann A."/>
            <person name="Li C."/>
            <person name="Liu J."/>
            <person name="Liu J."/>
            <person name="Liu M."/>
            <person name="Mace W."/>
            <person name="Machado C."/>
            <person name="Nagabhyru P."/>
            <person name="Pan J."/>
            <person name="Schmid J."/>
            <person name="Sugawara K."/>
            <person name="Steiner U."/>
            <person name="Takach J.E."/>
            <person name="Tanaka E."/>
            <person name="Webb J.S."/>
            <person name="Wilson E.V."/>
            <person name="Wiseman J.L."/>
            <person name="Yoshida R."/>
            <person name="Zeng Z."/>
        </authorList>
    </citation>
    <scope>NUCLEOTIDE SEQUENCE [LARGE SCALE GENOMIC DNA]</scope>
    <source>
        <strain evidence="1 2">20.1</strain>
    </source>
</reference>
<accession>M1WBP4</accession>
<evidence type="ECO:0000313" key="2">
    <source>
        <dbReference type="Proteomes" id="UP000016801"/>
    </source>
</evidence>
<comment type="caution">
    <text evidence="1">The sequence shown here is derived from an EMBL/GenBank/DDBJ whole genome shotgun (WGS) entry which is preliminary data.</text>
</comment>
<proteinExistence type="predicted"/>
<gene>
    <name evidence="1" type="ORF">CPUR_07661</name>
</gene>
<organism evidence="1 2">
    <name type="scientific">Claviceps purpurea (strain 20.1)</name>
    <name type="common">Ergot fungus</name>
    <name type="synonym">Sphacelia segetum</name>
    <dbReference type="NCBI Taxonomy" id="1111077"/>
    <lineage>
        <taxon>Eukaryota</taxon>
        <taxon>Fungi</taxon>
        <taxon>Dikarya</taxon>
        <taxon>Ascomycota</taxon>
        <taxon>Pezizomycotina</taxon>
        <taxon>Sordariomycetes</taxon>
        <taxon>Hypocreomycetidae</taxon>
        <taxon>Hypocreales</taxon>
        <taxon>Clavicipitaceae</taxon>
        <taxon>Claviceps</taxon>
    </lineage>
</organism>
<evidence type="ECO:0000313" key="1">
    <source>
        <dbReference type="EMBL" id="CCE33735.1"/>
    </source>
</evidence>
<dbReference type="AlphaFoldDB" id="M1WBP4"/>
<dbReference type="VEuPathDB" id="FungiDB:CPUR_07661"/>
<name>M1WBP4_CLAP2</name>
<sequence>MEETPTEQPGRIGTLPYFPMNAQESAKSRMAVATPRDTTIPEDHHNSIDHTPQAMDIRHPRIPRFPRPISSISPTPKAMKIRVLGVRSMELWWSSRIVVSVVWRLPFETLLSIHGEVWQGANTPGLLTAEKLHDAQWEGLAAHRVSLCTIQYLGNDTNLDA</sequence>
<keyword evidence="2" id="KW-1185">Reference proteome</keyword>
<protein>
    <submittedName>
        <fullName evidence="1">Uncharacterized protein</fullName>
    </submittedName>
</protein>
<dbReference type="Proteomes" id="UP000016801">
    <property type="component" value="Unassembled WGS sequence"/>
</dbReference>
<dbReference type="EMBL" id="CAGA01000065">
    <property type="protein sequence ID" value="CCE33735.1"/>
    <property type="molecule type" value="Genomic_DNA"/>
</dbReference>
<dbReference type="HOGENOM" id="CLU_1643510_0_0_1"/>